<dbReference type="AlphaFoldDB" id="A0AB35YVN7"/>
<sequence length="153" mass="18011">MKIYTLHAKQKLPITLKEGWNFLSNPKNLKVITPEYMGFNIQSGADREMYPGQIIEYIVTPILGIKTRWVTEITHSVENECFVDEQRFGPYALWHHKHFIKEIEGGIEMEDLLHYKLPFGFIGQLVHPYLVKPKLEEIFEFRKNKLTALFGNF</sequence>
<dbReference type="RefSeq" id="WP_342687562.1">
    <property type="nucleotide sequence ID" value="NZ_JAZBJM010000007.1"/>
</dbReference>
<accession>A0AB35YVN7</accession>
<keyword evidence="4" id="KW-1185">Reference proteome</keyword>
<comment type="caution">
    <text evidence="1">The sequence shown here is derived from an EMBL/GenBank/DDBJ whole genome shotgun (WGS) entry which is preliminary data.</text>
</comment>
<dbReference type="SUPFAM" id="SSF55961">
    <property type="entry name" value="Bet v1-like"/>
    <property type="match status" value="1"/>
</dbReference>
<dbReference type="CDD" id="cd07820">
    <property type="entry name" value="SRPBCC_3"/>
    <property type="match status" value="1"/>
</dbReference>
<evidence type="ECO:0000313" key="4">
    <source>
        <dbReference type="Proteomes" id="UP001390963"/>
    </source>
</evidence>
<name>A0AB35YVN7_9FLAO</name>
<protein>
    <submittedName>
        <fullName evidence="1">SRPBCC family protein</fullName>
    </submittedName>
</protein>
<dbReference type="InterPro" id="IPR023393">
    <property type="entry name" value="START-like_dom_sf"/>
</dbReference>
<evidence type="ECO:0000313" key="1">
    <source>
        <dbReference type="EMBL" id="MEM0518856.1"/>
    </source>
</evidence>
<dbReference type="EMBL" id="JBANCF010000007">
    <property type="protein sequence ID" value="MEM0573846.1"/>
    <property type="molecule type" value="Genomic_DNA"/>
</dbReference>
<dbReference type="Proteomes" id="UP001390963">
    <property type="component" value="Unassembled WGS sequence"/>
</dbReference>
<reference evidence="1 4" key="1">
    <citation type="submission" date="2024-01" db="EMBL/GenBank/DDBJ databases">
        <title>Aequorivita flavus sp. nov., isolated from deep-sea sediment.</title>
        <authorList>
            <person name="Chen X."/>
        </authorList>
    </citation>
    <scope>NUCLEOTIDE SEQUENCE</scope>
    <source>
        <strain evidence="1">MCCC 1A16923</strain>
        <strain evidence="2 4">MCCC 1A16935</strain>
    </source>
</reference>
<dbReference type="Proteomes" id="UP001388259">
    <property type="component" value="Unassembled WGS sequence"/>
</dbReference>
<dbReference type="Gene3D" id="3.30.530.20">
    <property type="match status" value="1"/>
</dbReference>
<dbReference type="EMBL" id="JAZBJM010000007">
    <property type="protein sequence ID" value="MEM0518856.1"/>
    <property type="molecule type" value="Genomic_DNA"/>
</dbReference>
<organism evidence="1 3">
    <name type="scientific">Aequorivita flava</name>
    <dbReference type="NCBI Taxonomy" id="3114371"/>
    <lineage>
        <taxon>Bacteria</taxon>
        <taxon>Pseudomonadati</taxon>
        <taxon>Bacteroidota</taxon>
        <taxon>Flavobacteriia</taxon>
        <taxon>Flavobacteriales</taxon>
        <taxon>Flavobacteriaceae</taxon>
        <taxon>Aequorivita</taxon>
    </lineage>
</organism>
<evidence type="ECO:0000313" key="2">
    <source>
        <dbReference type="EMBL" id="MEM0573846.1"/>
    </source>
</evidence>
<evidence type="ECO:0000313" key="3">
    <source>
        <dbReference type="Proteomes" id="UP001388259"/>
    </source>
</evidence>
<gene>
    <name evidence="2" type="ORF">VZD24_09975</name>
    <name evidence="1" type="ORF">VZD85_10865</name>
</gene>
<proteinExistence type="predicted"/>